<evidence type="ECO:0000313" key="2">
    <source>
        <dbReference type="Proteomes" id="UP000481252"/>
    </source>
</evidence>
<protein>
    <submittedName>
        <fullName evidence="1">Response regulator</fullName>
    </submittedName>
</protein>
<dbReference type="Gene3D" id="3.40.50.2300">
    <property type="match status" value="1"/>
</dbReference>
<gene>
    <name evidence="1" type="ORF">G6N74_04580</name>
</gene>
<keyword evidence="2" id="KW-1185">Reference proteome</keyword>
<dbReference type="SUPFAM" id="SSF52172">
    <property type="entry name" value="CheY-like"/>
    <property type="match status" value="1"/>
</dbReference>
<dbReference type="AlphaFoldDB" id="A0A7C9VAR5"/>
<accession>A0A7C9VAR5</accession>
<evidence type="ECO:0000313" key="1">
    <source>
        <dbReference type="EMBL" id="NGN40331.1"/>
    </source>
</evidence>
<proteinExistence type="predicted"/>
<reference evidence="1 2" key="1">
    <citation type="submission" date="2020-02" db="EMBL/GenBank/DDBJ databases">
        <title>Genome sequence of the type strain CGMCC 1.15528 of Mesorhizobium zhangyense.</title>
        <authorList>
            <person name="Gao J."/>
            <person name="Sun J."/>
        </authorList>
    </citation>
    <scope>NUCLEOTIDE SEQUENCE [LARGE SCALE GENOMIC DNA]</scope>
    <source>
        <strain evidence="1 2">CGMCC 1.15528</strain>
    </source>
</reference>
<dbReference type="EMBL" id="JAAKZG010000002">
    <property type="protein sequence ID" value="NGN40331.1"/>
    <property type="molecule type" value="Genomic_DNA"/>
</dbReference>
<comment type="caution">
    <text evidence="1">The sequence shown here is derived from an EMBL/GenBank/DDBJ whole genome shotgun (WGS) entry which is preliminary data.</text>
</comment>
<dbReference type="InterPro" id="IPR011006">
    <property type="entry name" value="CheY-like_superfamily"/>
</dbReference>
<name>A0A7C9VAR5_9HYPH</name>
<organism evidence="1 2">
    <name type="scientific">Mesorhizobium zhangyense</name>
    <dbReference type="NCBI Taxonomy" id="1776730"/>
    <lineage>
        <taxon>Bacteria</taxon>
        <taxon>Pseudomonadati</taxon>
        <taxon>Pseudomonadota</taxon>
        <taxon>Alphaproteobacteria</taxon>
        <taxon>Hyphomicrobiales</taxon>
        <taxon>Phyllobacteriaceae</taxon>
        <taxon>Mesorhizobium</taxon>
    </lineage>
</organism>
<sequence length="121" mass="12947">MVVGKSQINRIVVSKIVEKSGLRPISEDPETALRTLQTMVPGTVVLDGGVDNTDCEALMGQLVTLRRLSGTEAPCVILLSTRIMDADDLSALTAIDAAVAKPITPELLQPVVDRLLDRLRG</sequence>
<dbReference type="Proteomes" id="UP000481252">
    <property type="component" value="Unassembled WGS sequence"/>
</dbReference>